<dbReference type="EMBL" id="CP027665">
    <property type="protein sequence ID" value="AVO36357.1"/>
    <property type="molecule type" value="Genomic_DNA"/>
</dbReference>
<keyword evidence="1" id="KW-0175">Coiled coil</keyword>
<feature type="coiled-coil region" evidence="1">
    <location>
        <begin position="622"/>
        <end position="649"/>
    </location>
</feature>
<evidence type="ECO:0000313" key="2">
    <source>
        <dbReference type="EMBL" id="AVO36357.1"/>
    </source>
</evidence>
<dbReference type="Proteomes" id="UP000237655">
    <property type="component" value="Chromosome"/>
</dbReference>
<dbReference type="AlphaFoldDB" id="A0A2S0MKK3"/>
<protein>
    <submittedName>
        <fullName evidence="2">Uncharacterized protein</fullName>
    </submittedName>
</protein>
<gene>
    <name evidence="2" type="ORF">C6Y53_00610</name>
</gene>
<organism evidence="2 3">
    <name type="scientific">Pukyongiella litopenaei</name>
    <dbReference type="NCBI Taxonomy" id="2605946"/>
    <lineage>
        <taxon>Bacteria</taxon>
        <taxon>Pseudomonadati</taxon>
        <taxon>Pseudomonadota</taxon>
        <taxon>Alphaproteobacteria</taxon>
        <taxon>Rhodobacterales</taxon>
        <taxon>Paracoccaceae</taxon>
        <taxon>Pukyongiella</taxon>
    </lineage>
</organism>
<dbReference type="KEGG" id="thas:C6Y53_00610"/>
<dbReference type="RefSeq" id="WP_106470672.1">
    <property type="nucleotide sequence ID" value="NZ_CP027665.1"/>
</dbReference>
<reference evidence="3" key="1">
    <citation type="submission" date="2018-03" db="EMBL/GenBank/DDBJ databases">
        <title>Genomic analysis of the strain SH-1 isolated from shrimp intestine.</title>
        <authorList>
            <person name="Kim Y.-S."/>
            <person name="Kim S.-E."/>
            <person name="Kim K.-H."/>
        </authorList>
    </citation>
    <scope>NUCLEOTIDE SEQUENCE [LARGE SCALE GENOMIC DNA]</scope>
    <source>
        <strain evidence="3">SH-1</strain>
    </source>
</reference>
<evidence type="ECO:0000313" key="3">
    <source>
        <dbReference type="Proteomes" id="UP000237655"/>
    </source>
</evidence>
<proteinExistence type="predicted"/>
<keyword evidence="3" id="KW-1185">Reference proteome</keyword>
<sequence>MQAGILHPADIGPTDADRILRFLNGAADANALAETVGFSDGLGASRRVAAELIAARPFRNLDQVLAVTGMGVLRFTELAVALSGARPPLAPDRLQFLPVEPVLWLGQSINIAAQLTNPDGIGIVTRHVTCIASDGILSARSGLRIQAGTAIRIAPEPGGLVRFSFGPDLSPPLDDSARAALAAELSQLDRTAETPGEADKGIAALAARYRGQCAGALQTAIDRLFETHDIPVISRLAPWPLQPVTLLALTHDDAGQVLQAASLTLELRNWLGAFHIALAEQINNDRLLPDALKHLAADAEAGRDLSRQIIQATQGYAALERGAVGRRLRDASTGGIVNAFLDASASTLKGDAIVNTVRAAGASEAAIAAGGFAVFEAIRSVQEVGDTIKPPPRFDGLTRDDLHAFDTRLATLEGSSVTKTELSRFERNLTADMTSRVAEIERDAVSQGDLDQLRQTITAEIDTRIARLDPGREINDRLAGIDGRLEDLEGRAVTQRDLDALHTSLTRDLDARIAQVDDGGANARQIAEMEERLKAVESGAVSKRDLDRFHGTITEEFDAKLKLATQRSISETRLETFRAEVDRDIDARMETMVPRAEMDERIAAVETDMANQLRTKANARSLSSLRASLDQMNQDQNKLRTDLTTLERKTVTIRRDGRS</sequence>
<name>A0A2S0MKK3_9RHOB</name>
<accession>A0A2S0MKK3</accession>
<evidence type="ECO:0000256" key="1">
    <source>
        <dbReference type="SAM" id="Coils"/>
    </source>
</evidence>